<comment type="cofactor">
    <cofactor evidence="1 6">
        <name>FAD</name>
        <dbReference type="ChEBI" id="CHEBI:57692"/>
    </cofactor>
</comment>
<dbReference type="InterPro" id="IPR012132">
    <property type="entry name" value="GMC_OxRdtase"/>
</dbReference>
<name>A0A6I6LET8_9SPHN</name>
<reference evidence="9" key="1">
    <citation type="submission" date="2019-01" db="EMBL/GenBank/DDBJ databases">
        <title>Sphingorhabdus lacus sp.nov., isolated from an oligotrophic freshwater lake.</title>
        <authorList>
            <person name="Park M."/>
        </authorList>
    </citation>
    <scope>NUCLEOTIDE SEQUENCE [LARGE SCALE GENOMIC DNA]</scope>
    <source>
        <strain evidence="9">IMCC1753</strain>
    </source>
</reference>
<evidence type="ECO:0000256" key="6">
    <source>
        <dbReference type="PIRSR" id="PIRSR000137-2"/>
    </source>
</evidence>
<proteinExistence type="inferred from homology"/>
<dbReference type="KEGG" id="slaa:EUU25_10230"/>
<organism evidence="8 9">
    <name type="scientific">Sphingorhabdus lacus</name>
    <dbReference type="NCBI Taxonomy" id="392610"/>
    <lineage>
        <taxon>Bacteria</taxon>
        <taxon>Pseudomonadati</taxon>
        <taxon>Pseudomonadota</taxon>
        <taxon>Alphaproteobacteria</taxon>
        <taxon>Sphingomonadales</taxon>
        <taxon>Sphingomonadaceae</taxon>
        <taxon>Sphingorhabdus</taxon>
    </lineage>
</organism>
<dbReference type="GO" id="GO:0050660">
    <property type="term" value="F:flavin adenine dinucleotide binding"/>
    <property type="evidence" value="ECO:0007669"/>
    <property type="project" value="InterPro"/>
</dbReference>
<dbReference type="InterPro" id="IPR007867">
    <property type="entry name" value="GMC_OxRtase_C"/>
</dbReference>
<dbReference type="PANTHER" id="PTHR11552">
    <property type="entry name" value="GLUCOSE-METHANOL-CHOLINE GMC OXIDOREDUCTASE"/>
    <property type="match status" value="1"/>
</dbReference>
<dbReference type="RefSeq" id="WP_158900701.1">
    <property type="nucleotide sequence ID" value="NZ_CP035733.1"/>
</dbReference>
<sequence length="513" mass="55023">MINDYIIVGAGTAGCMLADRLSANGKNRVLLVEAGGKPRNPFIHIPAGFAKLFKSSSDWNYDSTPQCGTSQRTVYIPRGKMLGGSANMNALIHQWGHPADFEEWVNSGATGWGWDSVSPILRKLETELEHDVNPNAHSAASDFVDAARAVIGNSGSTYNGGDYEGAWIAQCNIRKGKRHSIFHSHLKPALKRQNLVTLTHMAVETLIIEQGKAVGVIMNGAQGRISALARAGVILAAGAIETPALLLRSGIGDGETLQKLGIEVECVSPHVGQHLQDHPMAVTVFATNHADTYKTAESPKNLFKYIFTKTGPLASNAAEAIAFARSSPTLNAPDIELIFAPFEWREQALQPPAIHGFSIGAGLIAPASRGSVSLVTRHVQVQPKIDLGLFTDREGHDRKTMLAAVLLARKVAAQSPLNAHIEGELSPGERANDYDALFTEICRNVQTIYHPAGTCRIGDATQGVISSKLKVHGCDKLWIADASVMPRLVRGHPNAAVAMIAARAAEFISDEAR</sequence>
<dbReference type="Gene3D" id="3.50.50.60">
    <property type="entry name" value="FAD/NAD(P)-binding domain"/>
    <property type="match status" value="1"/>
</dbReference>
<keyword evidence="4 6" id="KW-0274">FAD</keyword>
<keyword evidence="9" id="KW-1185">Reference proteome</keyword>
<comment type="similarity">
    <text evidence="2">Belongs to the GMC oxidoreductase family.</text>
</comment>
<dbReference type="EMBL" id="CP035733">
    <property type="protein sequence ID" value="QGY80962.1"/>
    <property type="molecule type" value="Genomic_DNA"/>
</dbReference>
<dbReference type="InterPro" id="IPR000172">
    <property type="entry name" value="GMC_OxRdtase_N"/>
</dbReference>
<dbReference type="Gene3D" id="3.30.560.10">
    <property type="entry name" value="Glucose Oxidase, domain 3"/>
    <property type="match status" value="1"/>
</dbReference>
<dbReference type="Pfam" id="PF00732">
    <property type="entry name" value="GMC_oxred_N"/>
    <property type="match status" value="1"/>
</dbReference>
<dbReference type="AlphaFoldDB" id="A0A6I6LET8"/>
<dbReference type="Proteomes" id="UP000428803">
    <property type="component" value="Chromosome"/>
</dbReference>
<evidence type="ECO:0000256" key="3">
    <source>
        <dbReference type="ARBA" id="ARBA00022630"/>
    </source>
</evidence>
<dbReference type="PIRSF" id="PIRSF000137">
    <property type="entry name" value="Alcohol_oxidase"/>
    <property type="match status" value="1"/>
</dbReference>
<dbReference type="SUPFAM" id="SSF51905">
    <property type="entry name" value="FAD/NAD(P)-binding domain"/>
    <property type="match status" value="1"/>
</dbReference>
<dbReference type="GO" id="GO:0016614">
    <property type="term" value="F:oxidoreductase activity, acting on CH-OH group of donors"/>
    <property type="evidence" value="ECO:0007669"/>
    <property type="project" value="InterPro"/>
</dbReference>
<keyword evidence="3" id="KW-0285">Flavoprotein</keyword>
<accession>A0A6I6LET8</accession>
<protein>
    <submittedName>
        <fullName evidence="8">Glucose-methanol-choline oxidoreductase</fullName>
    </submittedName>
</protein>
<dbReference type="PANTHER" id="PTHR11552:SF147">
    <property type="entry name" value="CHOLINE DEHYDROGENASE, MITOCHONDRIAL"/>
    <property type="match status" value="1"/>
</dbReference>
<evidence type="ECO:0000256" key="1">
    <source>
        <dbReference type="ARBA" id="ARBA00001974"/>
    </source>
</evidence>
<evidence type="ECO:0000256" key="4">
    <source>
        <dbReference type="ARBA" id="ARBA00022827"/>
    </source>
</evidence>
<evidence type="ECO:0000313" key="9">
    <source>
        <dbReference type="Proteomes" id="UP000428803"/>
    </source>
</evidence>
<dbReference type="PROSITE" id="PS00624">
    <property type="entry name" value="GMC_OXRED_2"/>
    <property type="match status" value="1"/>
</dbReference>
<dbReference type="Pfam" id="PF05199">
    <property type="entry name" value="GMC_oxred_C"/>
    <property type="match status" value="1"/>
</dbReference>
<feature type="domain" description="Glucose-methanol-choline oxidoreductase N-terminal" evidence="7">
    <location>
        <begin position="238"/>
        <end position="252"/>
    </location>
</feature>
<feature type="active site" description="Proton acceptor" evidence="5">
    <location>
        <position position="492"/>
    </location>
</feature>
<evidence type="ECO:0000256" key="2">
    <source>
        <dbReference type="ARBA" id="ARBA00010790"/>
    </source>
</evidence>
<dbReference type="SUPFAM" id="SSF54373">
    <property type="entry name" value="FAD-linked reductases, C-terminal domain"/>
    <property type="match status" value="1"/>
</dbReference>
<feature type="active site" description="Proton donor" evidence="5">
    <location>
        <position position="450"/>
    </location>
</feature>
<evidence type="ECO:0000256" key="5">
    <source>
        <dbReference type="PIRSR" id="PIRSR000137-1"/>
    </source>
</evidence>
<dbReference type="OrthoDB" id="9798604at2"/>
<dbReference type="InterPro" id="IPR036188">
    <property type="entry name" value="FAD/NAD-bd_sf"/>
</dbReference>
<feature type="binding site" evidence="6">
    <location>
        <position position="203"/>
    </location>
    <ligand>
        <name>FAD</name>
        <dbReference type="ChEBI" id="CHEBI:57692"/>
    </ligand>
</feature>
<evidence type="ECO:0000313" key="8">
    <source>
        <dbReference type="EMBL" id="QGY80962.1"/>
    </source>
</evidence>
<gene>
    <name evidence="8" type="ORF">EUU25_10230</name>
</gene>
<evidence type="ECO:0000259" key="7">
    <source>
        <dbReference type="PROSITE" id="PS00624"/>
    </source>
</evidence>